<evidence type="ECO:0000256" key="2">
    <source>
        <dbReference type="ARBA" id="ARBA00022679"/>
    </source>
</evidence>
<evidence type="ECO:0000256" key="10">
    <source>
        <dbReference type="RuleBase" id="RU003826"/>
    </source>
</evidence>
<accession>Q253G2</accession>
<dbReference type="UniPathway" id="UPA00060">
    <property type="reaction ID" value="UER00141"/>
</dbReference>
<dbReference type="PANTHER" id="PTHR20857">
    <property type="entry name" value="THIAMINE-PHOSPHATE PYROPHOSPHORYLASE"/>
    <property type="match status" value="1"/>
</dbReference>
<dbReference type="KEGG" id="cfe:CF0804"/>
<feature type="binding site" evidence="9">
    <location>
        <position position="168"/>
    </location>
    <ligand>
        <name>4-amino-2-methyl-5-(diphosphooxymethyl)pyrimidine</name>
        <dbReference type="ChEBI" id="CHEBI:57841"/>
    </ligand>
</feature>
<dbReference type="Pfam" id="PF02581">
    <property type="entry name" value="TMP-TENI"/>
    <property type="match status" value="1"/>
</dbReference>
<dbReference type="GO" id="GO:0000287">
    <property type="term" value="F:magnesium ion binding"/>
    <property type="evidence" value="ECO:0007669"/>
    <property type="project" value="UniProtKB-UniRule"/>
</dbReference>
<comment type="pathway">
    <text evidence="1 9 11">Cofactor biosynthesis; thiamine diphosphate biosynthesis; thiamine phosphate from 4-amino-2-methyl-5-diphosphomethylpyrimidine and 4-methyl-5-(2-phosphoethyl)-thiazole: step 1/1.</text>
</comment>
<dbReference type="GO" id="GO:0005737">
    <property type="term" value="C:cytoplasm"/>
    <property type="evidence" value="ECO:0007669"/>
    <property type="project" value="TreeGrafter"/>
</dbReference>
<evidence type="ECO:0000313" key="13">
    <source>
        <dbReference type="EMBL" id="BAE81576.1"/>
    </source>
</evidence>
<feature type="binding site" evidence="9">
    <location>
        <begin position="68"/>
        <end position="72"/>
    </location>
    <ligand>
        <name>4-amino-2-methyl-5-(diphosphooxymethyl)pyrimidine</name>
        <dbReference type="ChEBI" id="CHEBI:57841"/>
    </ligand>
</feature>
<name>Q253G2_CHLFF</name>
<dbReference type="EC" id="2.5.1.3" evidence="9"/>
<keyword evidence="5 9" id="KW-0784">Thiamine biosynthesis</keyword>
<feature type="binding site" evidence="9">
    <location>
        <position position="120"/>
    </location>
    <ligand>
        <name>Mg(2+)</name>
        <dbReference type="ChEBI" id="CHEBI:18420"/>
    </ligand>
</feature>
<dbReference type="InterPro" id="IPR034291">
    <property type="entry name" value="TMP_synthase"/>
</dbReference>
<comment type="caution">
    <text evidence="9">Lacks conserved residue(s) required for the propagation of feature annotation.</text>
</comment>
<dbReference type="InterPro" id="IPR022998">
    <property type="entry name" value="ThiamineP_synth_TenI"/>
</dbReference>
<comment type="catalytic activity">
    <reaction evidence="7 9 10">
        <text>2-(2-carboxy-4-methylthiazol-5-yl)ethyl phosphate + 4-amino-2-methyl-5-(diphosphooxymethyl)pyrimidine + 2 H(+) = thiamine phosphate + CO2 + diphosphate</text>
        <dbReference type="Rhea" id="RHEA:47848"/>
        <dbReference type="ChEBI" id="CHEBI:15378"/>
        <dbReference type="ChEBI" id="CHEBI:16526"/>
        <dbReference type="ChEBI" id="CHEBI:33019"/>
        <dbReference type="ChEBI" id="CHEBI:37575"/>
        <dbReference type="ChEBI" id="CHEBI:57841"/>
        <dbReference type="ChEBI" id="CHEBI:62890"/>
        <dbReference type="EC" id="2.5.1.3"/>
    </reaction>
</comment>
<evidence type="ECO:0000256" key="8">
    <source>
        <dbReference type="ARBA" id="ARBA00047883"/>
    </source>
</evidence>
<sequence length="242" mass="26229">MAVVFILKGFFKSILISLLLRKRVICRGTPLEEDFFKLILITDRKNIPVDEYVDFVVACVHSGVTAVQLREKELSHREILGFGEALKSVLDPLEIPLIISDSVAVCMDLDASGVHLGQTDGDVIEARELIGPDKIIGWNVNTLEQLLTANTLPIDYLGLSAMFETQNKPEAAHLWGFSGLEQAVSLCEHPIVAVGGIDESNASDVIEAGAAGIAAIGVFHTANNPSLVTKSLREIVDRGLRC</sequence>
<feature type="binding site" evidence="9">
    <location>
        <position position="196"/>
    </location>
    <ligand>
        <name>2-[(2R,5Z)-2-carboxy-4-methylthiazol-5(2H)-ylidene]ethyl phosphate</name>
        <dbReference type="ChEBI" id="CHEBI:62899"/>
    </ligand>
</feature>
<dbReference type="NCBIfam" id="TIGR00693">
    <property type="entry name" value="thiE"/>
    <property type="match status" value="1"/>
</dbReference>
<dbReference type="CDD" id="cd00564">
    <property type="entry name" value="TMP_TenI"/>
    <property type="match status" value="1"/>
</dbReference>
<dbReference type="eggNOG" id="COG0352">
    <property type="taxonomic scope" value="Bacteria"/>
</dbReference>
<evidence type="ECO:0000256" key="3">
    <source>
        <dbReference type="ARBA" id="ARBA00022723"/>
    </source>
</evidence>
<protein>
    <recommendedName>
        <fullName evidence="9">Thiamine-phosphate synthase</fullName>
        <shortName evidence="9">TP synthase</shortName>
        <shortName evidence="9">TPS</shortName>
        <ecNumber evidence="9">2.5.1.3</ecNumber>
    </recommendedName>
    <alternativeName>
        <fullName evidence="9">Thiamine-phosphate pyrophosphorylase</fullName>
        <shortName evidence="9">TMP pyrophosphorylase</shortName>
        <shortName evidence="9">TMP-PPase</shortName>
    </alternativeName>
</protein>
<evidence type="ECO:0000256" key="6">
    <source>
        <dbReference type="ARBA" id="ARBA00047334"/>
    </source>
</evidence>
<dbReference type="SUPFAM" id="SSF51391">
    <property type="entry name" value="Thiamin phosphate synthase"/>
    <property type="match status" value="1"/>
</dbReference>
<dbReference type="HAMAP" id="MF_00097">
    <property type="entry name" value="TMP_synthase"/>
    <property type="match status" value="1"/>
</dbReference>
<evidence type="ECO:0000256" key="4">
    <source>
        <dbReference type="ARBA" id="ARBA00022842"/>
    </source>
</evidence>
<keyword evidence="3 9" id="KW-0479">Metal-binding</keyword>
<comment type="catalytic activity">
    <reaction evidence="8 9 10">
        <text>2-[(2R,5Z)-2-carboxy-4-methylthiazol-5(2H)-ylidene]ethyl phosphate + 4-amino-2-methyl-5-(diphosphooxymethyl)pyrimidine + 2 H(+) = thiamine phosphate + CO2 + diphosphate</text>
        <dbReference type="Rhea" id="RHEA:47844"/>
        <dbReference type="ChEBI" id="CHEBI:15378"/>
        <dbReference type="ChEBI" id="CHEBI:16526"/>
        <dbReference type="ChEBI" id="CHEBI:33019"/>
        <dbReference type="ChEBI" id="CHEBI:37575"/>
        <dbReference type="ChEBI" id="CHEBI:57841"/>
        <dbReference type="ChEBI" id="CHEBI:62899"/>
        <dbReference type="EC" id="2.5.1.3"/>
    </reaction>
</comment>
<evidence type="ECO:0000256" key="11">
    <source>
        <dbReference type="RuleBase" id="RU004253"/>
    </source>
</evidence>
<gene>
    <name evidence="9 13" type="primary">thiE</name>
    <name evidence="13" type="ordered locus">CF0804</name>
</gene>
<evidence type="ECO:0000313" key="14">
    <source>
        <dbReference type="Proteomes" id="UP000001260"/>
    </source>
</evidence>
<dbReference type="GO" id="GO:0004789">
    <property type="term" value="F:thiamine-phosphate diphosphorylase activity"/>
    <property type="evidence" value="ECO:0007669"/>
    <property type="project" value="UniProtKB-UniRule"/>
</dbReference>
<comment type="function">
    <text evidence="9">Condenses 4-methyl-5-(beta-hydroxyethyl)thiazole monophosphate (THZ-P) and 2-methyl-4-amino-5-hydroxymethyl pyrimidine pyrophosphate (HMP-PP) to form thiamine monophosphate (TMP).</text>
</comment>
<dbReference type="PANTHER" id="PTHR20857:SF23">
    <property type="entry name" value="THIAMINE BIOSYNTHETIC BIFUNCTIONAL ENZYME"/>
    <property type="match status" value="1"/>
</dbReference>
<evidence type="ECO:0000256" key="5">
    <source>
        <dbReference type="ARBA" id="ARBA00022977"/>
    </source>
</evidence>
<comment type="catalytic activity">
    <reaction evidence="6 9 10">
        <text>4-methyl-5-(2-phosphooxyethyl)-thiazole + 4-amino-2-methyl-5-(diphosphooxymethyl)pyrimidine + H(+) = thiamine phosphate + diphosphate</text>
        <dbReference type="Rhea" id="RHEA:22328"/>
        <dbReference type="ChEBI" id="CHEBI:15378"/>
        <dbReference type="ChEBI" id="CHEBI:33019"/>
        <dbReference type="ChEBI" id="CHEBI:37575"/>
        <dbReference type="ChEBI" id="CHEBI:57841"/>
        <dbReference type="ChEBI" id="CHEBI:58296"/>
        <dbReference type="EC" id="2.5.1.3"/>
    </reaction>
</comment>
<dbReference type="Gene3D" id="3.20.20.70">
    <property type="entry name" value="Aldolase class I"/>
    <property type="match status" value="1"/>
</dbReference>
<evidence type="ECO:0000256" key="9">
    <source>
        <dbReference type="HAMAP-Rule" id="MF_00097"/>
    </source>
</evidence>
<dbReference type="EMBL" id="AP006861">
    <property type="protein sequence ID" value="BAE81576.1"/>
    <property type="molecule type" value="Genomic_DNA"/>
</dbReference>
<dbReference type="STRING" id="264202.CF0804"/>
<dbReference type="GO" id="GO:0009228">
    <property type="term" value="P:thiamine biosynthetic process"/>
    <property type="evidence" value="ECO:0007669"/>
    <property type="project" value="UniProtKB-KW"/>
</dbReference>
<keyword evidence="4 9" id="KW-0460">Magnesium</keyword>
<evidence type="ECO:0000256" key="7">
    <source>
        <dbReference type="ARBA" id="ARBA00047851"/>
    </source>
</evidence>
<dbReference type="AlphaFoldDB" id="Q253G2"/>
<comment type="cofactor">
    <cofactor evidence="9">
        <name>Mg(2+)</name>
        <dbReference type="ChEBI" id="CHEBI:18420"/>
    </cofactor>
    <text evidence="9">Binds 1 Mg(2+) ion per subunit.</text>
</comment>
<keyword evidence="14" id="KW-1185">Reference proteome</keyword>
<evidence type="ECO:0000256" key="1">
    <source>
        <dbReference type="ARBA" id="ARBA00005165"/>
    </source>
</evidence>
<dbReference type="Proteomes" id="UP000001260">
    <property type="component" value="Chromosome"/>
</dbReference>
<proteinExistence type="inferred from homology"/>
<feature type="binding site" evidence="9">
    <location>
        <position position="101"/>
    </location>
    <ligand>
        <name>Mg(2+)</name>
        <dbReference type="ChEBI" id="CHEBI:18420"/>
    </ligand>
</feature>
<keyword evidence="2 9" id="KW-0808">Transferase</keyword>
<organism evidence="13 14">
    <name type="scientific">Chlamydia felis (strain Fe/C-56)</name>
    <name type="common">Chlamydophila felis</name>
    <dbReference type="NCBI Taxonomy" id="264202"/>
    <lineage>
        <taxon>Bacteria</taxon>
        <taxon>Pseudomonadati</taxon>
        <taxon>Chlamydiota</taxon>
        <taxon>Chlamydiia</taxon>
        <taxon>Chlamydiales</taxon>
        <taxon>Chlamydiaceae</taxon>
        <taxon>Chlamydia/Chlamydophila group</taxon>
        <taxon>Chlamydia</taxon>
    </lineage>
</organism>
<dbReference type="GO" id="GO:0009229">
    <property type="term" value="P:thiamine diphosphate biosynthetic process"/>
    <property type="evidence" value="ECO:0007669"/>
    <property type="project" value="UniProtKB-UniRule"/>
</dbReference>
<comment type="similarity">
    <text evidence="9 10">Belongs to the thiamine-phosphate synthase family.</text>
</comment>
<feature type="domain" description="Thiamine phosphate synthase/TenI" evidence="12">
    <location>
        <begin position="38"/>
        <end position="216"/>
    </location>
</feature>
<dbReference type="InterPro" id="IPR036206">
    <property type="entry name" value="ThiamineP_synth_sf"/>
</dbReference>
<evidence type="ECO:0000259" key="12">
    <source>
        <dbReference type="Pfam" id="PF02581"/>
    </source>
</evidence>
<dbReference type="InterPro" id="IPR013785">
    <property type="entry name" value="Aldolase_TIM"/>
</dbReference>
<reference evidence="13 14" key="1">
    <citation type="journal article" date="2006" name="DNA Res.">
        <title>Genome sequence of the cat pathogen, Chlamydophila felis.</title>
        <authorList>
            <person name="Azuma Y."/>
            <person name="Hirakawa H."/>
            <person name="Yamashita A."/>
            <person name="Cai Y."/>
            <person name="Rahman M.A."/>
            <person name="Suzuki H."/>
            <person name="Mitaku S."/>
            <person name="Toh H."/>
            <person name="Goto S."/>
            <person name="Murakami T."/>
            <person name="Sugi K."/>
            <person name="Hayashi H."/>
            <person name="Fukushi H."/>
            <person name="Hattori M."/>
            <person name="Kuhara S."/>
            <person name="Shirai M."/>
        </authorList>
    </citation>
    <scope>NUCLEOTIDE SEQUENCE [LARGE SCALE GENOMIC DNA]</scope>
    <source>
        <strain evidence="13 14">Fe/C-56</strain>
    </source>
</reference>
<dbReference type="HOGENOM" id="CLU_018272_3_2_0"/>